<dbReference type="PANTHER" id="PTHR31862">
    <property type="entry name" value="UPF0261 DOMAIN PROTEIN (AFU_ORTHOLOGUE AFUA_1G10120)"/>
    <property type="match status" value="1"/>
</dbReference>
<dbReference type="Gene3D" id="3.40.50.12020">
    <property type="entry name" value="Uncharacterised protein family UPF0261, NN domain"/>
    <property type="match status" value="1"/>
</dbReference>
<dbReference type="Gene3D" id="3.40.50.12030">
    <property type="entry name" value="Uncharacterised protein family UPF0261, NC domain"/>
    <property type="match status" value="1"/>
</dbReference>
<dbReference type="Proteomes" id="UP000245956">
    <property type="component" value="Unassembled WGS sequence"/>
</dbReference>
<protein>
    <submittedName>
        <fullName evidence="4">Uncharacterized protein</fullName>
    </submittedName>
</protein>
<evidence type="ECO:0000259" key="2">
    <source>
        <dbReference type="Pfam" id="PF06792"/>
    </source>
</evidence>
<dbReference type="Pfam" id="PF06792">
    <property type="entry name" value="UPF0261"/>
    <property type="match status" value="1"/>
</dbReference>
<dbReference type="Pfam" id="PF23189">
    <property type="entry name" value="UPF0261_C"/>
    <property type="match status" value="1"/>
</dbReference>
<evidence type="ECO:0000313" key="4">
    <source>
        <dbReference type="EMBL" id="PWI68230.1"/>
    </source>
</evidence>
<name>A0A2U3E135_PURLI</name>
<dbReference type="InterPro" id="IPR044122">
    <property type="entry name" value="UPF0261_N"/>
</dbReference>
<evidence type="ECO:0000259" key="3">
    <source>
        <dbReference type="Pfam" id="PF23189"/>
    </source>
</evidence>
<organism evidence="4 5">
    <name type="scientific">Purpureocillium lilacinum</name>
    <name type="common">Paecilomyces lilacinus</name>
    <dbReference type="NCBI Taxonomy" id="33203"/>
    <lineage>
        <taxon>Eukaryota</taxon>
        <taxon>Fungi</taxon>
        <taxon>Dikarya</taxon>
        <taxon>Ascomycota</taxon>
        <taxon>Pezizomycotina</taxon>
        <taxon>Sordariomycetes</taxon>
        <taxon>Hypocreomycetidae</taxon>
        <taxon>Hypocreales</taxon>
        <taxon>Ophiocordycipitaceae</taxon>
        <taxon>Purpureocillium</taxon>
    </lineage>
</organism>
<proteinExistence type="predicted"/>
<dbReference type="CDD" id="cd15488">
    <property type="entry name" value="Tm-1-like"/>
    <property type="match status" value="1"/>
</dbReference>
<gene>
    <name evidence="4" type="ORF">PCL_01999</name>
</gene>
<dbReference type="NCBIfam" id="NF002674">
    <property type="entry name" value="PRK02399.1-2"/>
    <property type="match status" value="1"/>
</dbReference>
<evidence type="ECO:0000313" key="5">
    <source>
        <dbReference type="Proteomes" id="UP000245956"/>
    </source>
</evidence>
<dbReference type="EMBL" id="LCWV01000015">
    <property type="protein sequence ID" value="PWI68230.1"/>
    <property type="molecule type" value="Genomic_DNA"/>
</dbReference>
<dbReference type="InterPro" id="IPR051353">
    <property type="entry name" value="Tobamovirus_resist_UPF0261"/>
</dbReference>
<evidence type="ECO:0000256" key="1">
    <source>
        <dbReference type="SAM" id="MobiDB-lite"/>
    </source>
</evidence>
<feature type="domain" description="UPF0261" evidence="3">
    <location>
        <begin position="300"/>
        <end position="519"/>
    </location>
</feature>
<dbReference type="PANTHER" id="PTHR31862:SF1">
    <property type="entry name" value="UPF0261 DOMAIN PROTEIN (AFU_ORTHOLOGUE AFUA_1G10120)"/>
    <property type="match status" value="1"/>
</dbReference>
<reference evidence="4 5" key="1">
    <citation type="journal article" date="2016" name="Front. Microbiol.">
        <title>Genome and transcriptome sequences reveal the specific parasitism of the nematophagous Purpureocillium lilacinum 36-1.</title>
        <authorList>
            <person name="Xie J."/>
            <person name="Li S."/>
            <person name="Mo C."/>
            <person name="Xiao X."/>
            <person name="Peng D."/>
            <person name="Wang G."/>
            <person name="Xiao Y."/>
        </authorList>
    </citation>
    <scope>NUCLEOTIDE SEQUENCE [LARGE SCALE GENOMIC DNA]</scope>
    <source>
        <strain evidence="4 5">36-1</strain>
    </source>
</reference>
<accession>A0A2U3E135</accession>
<feature type="region of interest" description="Disordered" evidence="1">
    <location>
        <begin position="67"/>
        <end position="91"/>
    </location>
</feature>
<comment type="caution">
    <text evidence="4">The sequence shown here is derived from an EMBL/GenBank/DDBJ whole genome shotgun (WGS) entry which is preliminary data.</text>
</comment>
<dbReference type="AlphaFoldDB" id="A0A2U3E135"/>
<dbReference type="InterPro" id="IPR056778">
    <property type="entry name" value="UPF0261_C"/>
</dbReference>
<sequence>MLQVNTPSLEHRCSSTVPCLSYLRSVTATPIPRLSIHNHTLAHSPLHVLPHACRVTTPPASQPRIATSLARRHHTTSHSPAAPAQPPQHGHHAAMATVALLGTCDTKLHELLFLRSAILSSYPSLSVILIDVGRHPASHPDISVSQADLLAQPSTTTAADDGNDDISTLSRGQFIVHIARRAASLLERLHTAGRIHGAVSAGGSGGTSLAASAMRDALPIGFPKLIVSTMASGDVRPIVGETDIALMYSVVDVAGLNDVLRDVLSNAGAAIAGAALSYAARHKPGADGDEQGDQTKKDRKHRVGISMFGVTTPAVDAIRAHLEATYPIQTYVFHATGTGGLSLERLVRTHALDAVLDLTTTEVADHVAGGILSAGEDRLAAAPACGIPYVVSLGALDMVNFGPRSSVPERYADRKLYEHNPIVTLMRTSPDECRQVGEFICAKLRGATRPEMVQVWIPKGGVSAIAVKDGPFADCDADAVLFETVRKGLEGSGIEVVEDERAINDEGFARDIAEALVKKMGLSSQGRAE</sequence>
<feature type="domain" description="UPF0261" evidence="2">
    <location>
        <begin position="97"/>
        <end position="278"/>
    </location>
</feature>